<dbReference type="PROSITE" id="PS51186">
    <property type="entry name" value="GNAT"/>
    <property type="match status" value="1"/>
</dbReference>
<dbReference type="GO" id="GO:0030649">
    <property type="term" value="P:aminoglycoside antibiotic catabolic process"/>
    <property type="evidence" value="ECO:0007669"/>
    <property type="project" value="TreeGrafter"/>
</dbReference>
<dbReference type="InterPro" id="IPR016181">
    <property type="entry name" value="Acyl_CoA_acyltransferase"/>
</dbReference>
<organism evidence="2 3">
    <name type="scientific">Paenibacillus cremeus</name>
    <dbReference type="NCBI Taxonomy" id="2163881"/>
    <lineage>
        <taxon>Bacteria</taxon>
        <taxon>Bacillati</taxon>
        <taxon>Bacillota</taxon>
        <taxon>Bacilli</taxon>
        <taxon>Bacillales</taxon>
        <taxon>Paenibacillaceae</taxon>
        <taxon>Paenibacillus</taxon>
    </lineage>
</organism>
<dbReference type="EMBL" id="VNJI01000056">
    <property type="protein sequence ID" value="TVY05542.1"/>
    <property type="molecule type" value="Genomic_DNA"/>
</dbReference>
<dbReference type="SUPFAM" id="SSF55729">
    <property type="entry name" value="Acyl-CoA N-acyltransferases (Nat)"/>
    <property type="match status" value="1"/>
</dbReference>
<evidence type="ECO:0000259" key="1">
    <source>
        <dbReference type="PROSITE" id="PS51186"/>
    </source>
</evidence>
<dbReference type="InterPro" id="IPR036527">
    <property type="entry name" value="SCP2_sterol-bd_dom_sf"/>
</dbReference>
<dbReference type="Proteomes" id="UP000317036">
    <property type="component" value="Unassembled WGS sequence"/>
</dbReference>
<comment type="caution">
    <text evidence="2">The sequence shown here is derived from an EMBL/GenBank/DDBJ whole genome shotgun (WGS) entry which is preliminary data.</text>
</comment>
<dbReference type="Pfam" id="PF13527">
    <property type="entry name" value="Acetyltransf_9"/>
    <property type="match status" value="1"/>
</dbReference>
<dbReference type="PANTHER" id="PTHR37817:SF1">
    <property type="entry name" value="N-ACETYLTRANSFERASE EIS"/>
    <property type="match status" value="1"/>
</dbReference>
<dbReference type="Pfam" id="PF13530">
    <property type="entry name" value="SCP2_2"/>
    <property type="match status" value="1"/>
</dbReference>
<keyword evidence="2" id="KW-0808">Transferase</keyword>
<dbReference type="Pfam" id="PF17668">
    <property type="entry name" value="Acetyltransf_17"/>
    <property type="match status" value="1"/>
</dbReference>
<dbReference type="Gene3D" id="3.40.630.30">
    <property type="match status" value="2"/>
</dbReference>
<reference evidence="2 3" key="1">
    <citation type="submission" date="2019-07" db="EMBL/GenBank/DDBJ databases">
        <authorList>
            <person name="Kim J."/>
        </authorList>
    </citation>
    <scope>NUCLEOTIDE SEQUENCE [LARGE SCALE GENOMIC DNA]</scope>
    <source>
        <strain evidence="2 3">JC52</strain>
    </source>
</reference>
<sequence>MQSSDIRLVPKEQVSELLDLWSFAFQLDMSAEDREQRIASVSSNEAWGAYVDGRLAAGMRILELQAWIQGKAFAMGGLASVATWPEYRRGRLVSRLLDNALRVMRENGQTVSFLHPFQFGFYRRFGWETYTEYKTYEIPVALLPKLEPQPGRMVRVGQDIELLHRIYSAYAARYNGSLVRSERWWKDRIFARKAGSFSVYYDAAGQPSGYVHYVVKERVLTVHELVALNHGARLAIWRFLADHDSMINMVKMSVPADDRLPFLLDNPRIKQELVPYFMARIVDVAAFLEKYPFASGEESTLLLDVKDAQAEWNDGLFQLVVDESGTARVEAAASDEKVAAVGVPRVSCDVQTLMAMLMSYQRPAFLHEIGRLEGPDEALETLERLIPVRQTYLPDYF</sequence>
<dbReference type="InterPro" id="IPR041380">
    <property type="entry name" value="Acetyltransf_17"/>
</dbReference>
<dbReference type="InterPro" id="IPR051554">
    <property type="entry name" value="Acetyltransferase_Eis"/>
</dbReference>
<name>A0A559K061_9BACL</name>
<dbReference type="AlphaFoldDB" id="A0A559K061"/>
<proteinExistence type="predicted"/>
<dbReference type="SUPFAM" id="SSF55718">
    <property type="entry name" value="SCP-like"/>
    <property type="match status" value="1"/>
</dbReference>
<evidence type="ECO:0000313" key="2">
    <source>
        <dbReference type="EMBL" id="TVY05542.1"/>
    </source>
</evidence>
<dbReference type="PANTHER" id="PTHR37817">
    <property type="entry name" value="N-ACETYLTRANSFERASE EIS"/>
    <property type="match status" value="1"/>
</dbReference>
<evidence type="ECO:0000313" key="3">
    <source>
        <dbReference type="Proteomes" id="UP000317036"/>
    </source>
</evidence>
<dbReference type="InterPro" id="IPR000182">
    <property type="entry name" value="GNAT_dom"/>
</dbReference>
<dbReference type="Gene3D" id="3.30.1050.10">
    <property type="entry name" value="SCP2 sterol-binding domain"/>
    <property type="match status" value="1"/>
</dbReference>
<gene>
    <name evidence="2" type="ORF">FPZ49_29605</name>
</gene>
<protein>
    <submittedName>
        <fullName evidence="2">GNAT family N-acetyltransferase</fullName>
    </submittedName>
</protein>
<dbReference type="RefSeq" id="WP_144853952.1">
    <property type="nucleotide sequence ID" value="NZ_VNJI01000056.1"/>
</dbReference>
<accession>A0A559K061</accession>
<dbReference type="GO" id="GO:0034069">
    <property type="term" value="F:aminoglycoside N-acetyltransferase activity"/>
    <property type="evidence" value="ECO:0007669"/>
    <property type="project" value="TreeGrafter"/>
</dbReference>
<dbReference type="InterPro" id="IPR025559">
    <property type="entry name" value="Eis_dom"/>
</dbReference>
<dbReference type="CDD" id="cd04301">
    <property type="entry name" value="NAT_SF"/>
    <property type="match status" value="1"/>
</dbReference>
<feature type="domain" description="N-acetyltransferase" evidence="1">
    <location>
        <begin position="4"/>
        <end position="149"/>
    </location>
</feature>
<dbReference type="OrthoDB" id="9768284at2"/>
<keyword evidence="3" id="KW-1185">Reference proteome</keyword>